<dbReference type="AlphaFoldDB" id="A0A6L2NNZ6"/>
<accession>A0A6L2NNZ6</accession>
<reference evidence="2" key="1">
    <citation type="journal article" date="2019" name="Sci. Rep.">
        <title>Draft genome of Tanacetum cinerariifolium, the natural source of mosquito coil.</title>
        <authorList>
            <person name="Yamashiro T."/>
            <person name="Shiraishi A."/>
            <person name="Satake H."/>
            <person name="Nakayama K."/>
        </authorList>
    </citation>
    <scope>NUCLEOTIDE SEQUENCE</scope>
</reference>
<sequence>MGNEILFQWEFHIYFGEEHKTFKEKMFHNPSQSQPKATQPKEPFFTEHQSPTPELSQPESSKKHKKVMKAKKPKKYEPSPETSNSTSSSVSLTFRDCDNYEPTTEKGLSEKSTREAVKEDLVVNAKVLEATDANIKNSVDKGKGIARYTDDLPSKLVKASWKVRTNPDAPGIIDYEIDGKMVQITHDELQAHLDKRIKWKRML</sequence>
<feature type="compositionally biased region" description="Low complexity" evidence="1">
    <location>
        <begin position="79"/>
        <end position="91"/>
    </location>
</feature>
<gene>
    <name evidence="2" type="ORF">Tci_059881</name>
</gene>
<name>A0A6L2NNZ6_TANCI</name>
<organism evidence="2">
    <name type="scientific">Tanacetum cinerariifolium</name>
    <name type="common">Dalmatian daisy</name>
    <name type="synonym">Chrysanthemum cinerariifolium</name>
    <dbReference type="NCBI Taxonomy" id="118510"/>
    <lineage>
        <taxon>Eukaryota</taxon>
        <taxon>Viridiplantae</taxon>
        <taxon>Streptophyta</taxon>
        <taxon>Embryophyta</taxon>
        <taxon>Tracheophyta</taxon>
        <taxon>Spermatophyta</taxon>
        <taxon>Magnoliopsida</taxon>
        <taxon>eudicotyledons</taxon>
        <taxon>Gunneridae</taxon>
        <taxon>Pentapetalae</taxon>
        <taxon>asterids</taxon>
        <taxon>campanulids</taxon>
        <taxon>Asterales</taxon>
        <taxon>Asteraceae</taxon>
        <taxon>Asteroideae</taxon>
        <taxon>Anthemideae</taxon>
        <taxon>Anthemidinae</taxon>
        <taxon>Tanacetum</taxon>
    </lineage>
</organism>
<feature type="compositionally biased region" description="Basic residues" evidence="1">
    <location>
        <begin position="62"/>
        <end position="74"/>
    </location>
</feature>
<evidence type="ECO:0000313" key="2">
    <source>
        <dbReference type="EMBL" id="GEU87903.1"/>
    </source>
</evidence>
<evidence type="ECO:0000256" key="1">
    <source>
        <dbReference type="SAM" id="MobiDB-lite"/>
    </source>
</evidence>
<proteinExistence type="predicted"/>
<feature type="region of interest" description="Disordered" evidence="1">
    <location>
        <begin position="25"/>
        <end position="96"/>
    </location>
</feature>
<protein>
    <submittedName>
        <fullName evidence="2">Uncharacterized protein</fullName>
    </submittedName>
</protein>
<comment type="caution">
    <text evidence="2">The sequence shown here is derived from an EMBL/GenBank/DDBJ whole genome shotgun (WGS) entry which is preliminary data.</text>
</comment>
<dbReference type="EMBL" id="BKCJ010009635">
    <property type="protein sequence ID" value="GEU87903.1"/>
    <property type="molecule type" value="Genomic_DNA"/>
</dbReference>
<feature type="compositionally biased region" description="Polar residues" evidence="1">
    <location>
        <begin position="47"/>
        <end position="57"/>
    </location>
</feature>